<dbReference type="InterPro" id="IPR015943">
    <property type="entry name" value="WD40/YVTN_repeat-like_dom_sf"/>
</dbReference>
<gene>
    <name evidence="1" type="ORF">CP967_30055</name>
</gene>
<dbReference type="Proteomes" id="UP000326178">
    <property type="component" value="Chromosome"/>
</dbReference>
<dbReference type="SUPFAM" id="SSF63829">
    <property type="entry name" value="Calcium-dependent phosphotriesterase"/>
    <property type="match status" value="1"/>
</dbReference>
<dbReference type="AlphaFoldDB" id="A0A5J6FLC1"/>
<reference evidence="1 2" key="1">
    <citation type="submission" date="2017-09" db="EMBL/GenBank/DDBJ databases">
        <authorList>
            <person name="Lee N."/>
            <person name="Cho B.-K."/>
        </authorList>
    </citation>
    <scope>NUCLEOTIDE SEQUENCE [LARGE SCALE GENOMIC DNA]</scope>
    <source>
        <strain evidence="1 2">ATCC 12769</strain>
    </source>
</reference>
<dbReference type="Gene3D" id="2.130.10.10">
    <property type="entry name" value="YVTN repeat-like/Quinoprotein amine dehydrogenase"/>
    <property type="match status" value="1"/>
</dbReference>
<dbReference type="EMBL" id="CP023702">
    <property type="protein sequence ID" value="QEU75660.1"/>
    <property type="molecule type" value="Genomic_DNA"/>
</dbReference>
<dbReference type="OrthoDB" id="414967at2"/>
<accession>A0A5J6FLC1</accession>
<organism evidence="1 2">
    <name type="scientific">Streptomyces nitrosporeus</name>
    <dbReference type="NCBI Taxonomy" id="28894"/>
    <lineage>
        <taxon>Bacteria</taxon>
        <taxon>Bacillati</taxon>
        <taxon>Actinomycetota</taxon>
        <taxon>Actinomycetes</taxon>
        <taxon>Kitasatosporales</taxon>
        <taxon>Streptomycetaceae</taxon>
        <taxon>Streptomyces</taxon>
    </lineage>
</organism>
<evidence type="ECO:0000313" key="1">
    <source>
        <dbReference type="EMBL" id="QEU75660.1"/>
    </source>
</evidence>
<evidence type="ECO:0000313" key="2">
    <source>
        <dbReference type="Proteomes" id="UP000326178"/>
    </source>
</evidence>
<name>A0A5J6FLC1_9ACTN</name>
<protein>
    <recommendedName>
        <fullName evidence="3">WD40 repeat domain-containing protein</fullName>
    </recommendedName>
</protein>
<proteinExistence type="predicted"/>
<dbReference type="KEGG" id="snk:CP967_30055"/>
<sequence>MGETQLLPGVEWVRSIARTGDGTVIAGCDHGAVRVRTVGRSWLRTLAGGSNTAWSTQFAVGGRTAVVGEGAGGVDVSDTTGRDGQSEAAGGPCTAFELTTGEVLVGSAAGGVTLRIMDT</sequence>
<keyword evidence="2" id="KW-1185">Reference proteome</keyword>
<dbReference type="RefSeq" id="WP_150490970.1">
    <property type="nucleotide sequence ID" value="NZ_BMUV01000003.1"/>
</dbReference>
<evidence type="ECO:0008006" key="3">
    <source>
        <dbReference type="Google" id="ProtNLM"/>
    </source>
</evidence>